<keyword evidence="10" id="KW-0735">Signal-anchor</keyword>
<dbReference type="EC" id="2.4.1.117" evidence="5"/>
<organism evidence="17 18">
    <name type="scientific">Nonomuraea polychroma</name>
    <dbReference type="NCBI Taxonomy" id="46176"/>
    <lineage>
        <taxon>Bacteria</taxon>
        <taxon>Bacillati</taxon>
        <taxon>Actinomycetota</taxon>
        <taxon>Actinomycetes</taxon>
        <taxon>Streptosporangiales</taxon>
        <taxon>Streptosporangiaceae</taxon>
        <taxon>Nonomuraea</taxon>
    </lineage>
</organism>
<evidence type="ECO:0000256" key="11">
    <source>
        <dbReference type="ARBA" id="ARBA00022989"/>
    </source>
</evidence>
<name>A0A438M2M2_9ACTN</name>
<evidence type="ECO:0000256" key="5">
    <source>
        <dbReference type="ARBA" id="ARBA00012583"/>
    </source>
</evidence>
<keyword evidence="8 14" id="KW-0812">Transmembrane</keyword>
<feature type="transmembrane region" description="Helical" evidence="14">
    <location>
        <begin position="415"/>
        <end position="435"/>
    </location>
</feature>
<dbReference type="PANTHER" id="PTHR10859:SF91">
    <property type="entry name" value="DOLICHYL-PHOSPHATE BETA-GLUCOSYLTRANSFERASE"/>
    <property type="match status" value="1"/>
</dbReference>
<evidence type="ECO:0000259" key="15">
    <source>
        <dbReference type="Pfam" id="PF00535"/>
    </source>
</evidence>
<comment type="subcellular location">
    <subcellularLocation>
        <location evidence="2">Endoplasmic reticulum membrane</location>
        <topology evidence="2">Single-pass membrane protein</topology>
    </subcellularLocation>
    <subcellularLocation>
        <location evidence="1">Membrane</location>
        <topology evidence="1">Multi-pass membrane protein</topology>
    </subcellularLocation>
</comment>
<dbReference type="GO" id="GO:0006487">
    <property type="term" value="P:protein N-linked glycosylation"/>
    <property type="evidence" value="ECO:0007669"/>
    <property type="project" value="TreeGrafter"/>
</dbReference>
<dbReference type="CDD" id="cd04188">
    <property type="entry name" value="DPG_synthase"/>
    <property type="match status" value="1"/>
</dbReference>
<dbReference type="GO" id="GO:0000271">
    <property type="term" value="P:polysaccharide biosynthetic process"/>
    <property type="evidence" value="ECO:0007669"/>
    <property type="project" value="InterPro"/>
</dbReference>
<evidence type="ECO:0000256" key="2">
    <source>
        <dbReference type="ARBA" id="ARBA00004389"/>
    </source>
</evidence>
<proteinExistence type="inferred from homology"/>
<evidence type="ECO:0000313" key="18">
    <source>
        <dbReference type="Proteomes" id="UP000284824"/>
    </source>
</evidence>
<gene>
    <name evidence="17" type="ORF">EDD27_2267</name>
</gene>
<dbReference type="SUPFAM" id="SSF53448">
    <property type="entry name" value="Nucleotide-diphospho-sugar transferases"/>
    <property type="match status" value="1"/>
</dbReference>
<sequence length="448" mass="48676">MAQICHPRMYEYRRLPGSFEVPSSLLAVAPGKPLVMIGIPAPATPPDLTGATKAATVDVVIPVYNEEHALRGCVEVLQAYLGEQFPFEWTITIVDNASTDATLAIADELAETTDQVRVLHLDDKGRGRALRRAWQWSDADVVAYMDVDLSTGLDALLPLVAPLVNGHSDVSVGSRLAPGARTVRGPKRELISRCYNAIIRLSHGAKFSDAQCGFKAARTNVIRPLLDHIKDDNWFFDTELLLLAEHNGLRVHEVPVDWVEDIDTRVKIGSTAIEDIRGLIRVARAKAGGTARVADLPRRPGPKPSHPDAVVSRRDTGLVWQLLSFGAIGVLSTAVTLLLYALFRSAMDPLTANLLALVITTMVNTEANRRFTFLGSRGSSGRVHLQGLIVFCLYYAFTSSALLVLHSAVAEPSRLLELVVLLGASVLGTAGRFVLLRGWVFNQGKGNT</sequence>
<feature type="domain" description="Glycosyltransferase 2-like" evidence="15">
    <location>
        <begin position="59"/>
        <end position="222"/>
    </location>
</feature>
<dbReference type="InterPro" id="IPR029044">
    <property type="entry name" value="Nucleotide-diphossugar_trans"/>
</dbReference>
<evidence type="ECO:0000256" key="1">
    <source>
        <dbReference type="ARBA" id="ARBA00004141"/>
    </source>
</evidence>
<dbReference type="Pfam" id="PF04138">
    <property type="entry name" value="GtrA_DPMS_TM"/>
    <property type="match status" value="1"/>
</dbReference>
<dbReference type="Gene3D" id="3.90.550.10">
    <property type="entry name" value="Spore Coat Polysaccharide Biosynthesis Protein SpsA, Chain A"/>
    <property type="match status" value="1"/>
</dbReference>
<evidence type="ECO:0000256" key="4">
    <source>
        <dbReference type="ARBA" id="ARBA00006739"/>
    </source>
</evidence>
<dbReference type="InterPro" id="IPR035518">
    <property type="entry name" value="DPG_synthase"/>
</dbReference>
<accession>A0A438M2M2</accession>
<evidence type="ECO:0000256" key="13">
    <source>
        <dbReference type="ARBA" id="ARBA00045097"/>
    </source>
</evidence>
<comment type="pathway">
    <text evidence="3">Protein modification; protein glycosylation.</text>
</comment>
<dbReference type="EMBL" id="SAUN01000001">
    <property type="protein sequence ID" value="RVX39891.1"/>
    <property type="molecule type" value="Genomic_DNA"/>
</dbReference>
<comment type="catalytic activity">
    <reaction evidence="13">
        <text>a di-trans,poly-cis-dolichyl phosphate + UDP-alpha-D-glucose = a di-trans,poly-cis-dolichyl beta-D-glucosyl phosphate + UDP</text>
        <dbReference type="Rhea" id="RHEA:15401"/>
        <dbReference type="Rhea" id="RHEA-COMP:19498"/>
        <dbReference type="Rhea" id="RHEA-COMP:19502"/>
        <dbReference type="ChEBI" id="CHEBI:57525"/>
        <dbReference type="ChEBI" id="CHEBI:57683"/>
        <dbReference type="ChEBI" id="CHEBI:58223"/>
        <dbReference type="ChEBI" id="CHEBI:58885"/>
        <dbReference type="EC" id="2.4.1.117"/>
    </reaction>
    <physiologicalReaction direction="left-to-right" evidence="13">
        <dbReference type="Rhea" id="RHEA:15402"/>
    </physiologicalReaction>
</comment>
<dbReference type="GO" id="GO:0004581">
    <property type="term" value="F:dolichyl-phosphate beta-glucosyltransferase activity"/>
    <property type="evidence" value="ECO:0007669"/>
    <property type="project" value="UniProtKB-EC"/>
</dbReference>
<keyword evidence="6" id="KW-0328">Glycosyltransferase</keyword>
<keyword evidence="18" id="KW-1185">Reference proteome</keyword>
<dbReference type="Pfam" id="PF00535">
    <property type="entry name" value="Glycos_transf_2"/>
    <property type="match status" value="1"/>
</dbReference>
<feature type="domain" description="GtrA/DPMS transmembrane" evidence="16">
    <location>
        <begin position="325"/>
        <end position="441"/>
    </location>
</feature>
<comment type="caution">
    <text evidence="17">The sequence shown here is derived from an EMBL/GenBank/DDBJ whole genome shotgun (WGS) entry which is preliminary data.</text>
</comment>
<evidence type="ECO:0000256" key="9">
    <source>
        <dbReference type="ARBA" id="ARBA00022824"/>
    </source>
</evidence>
<feature type="transmembrane region" description="Helical" evidence="14">
    <location>
        <begin position="388"/>
        <end position="409"/>
    </location>
</feature>
<dbReference type="InterPro" id="IPR007267">
    <property type="entry name" value="GtrA_DPMS_TM"/>
</dbReference>
<evidence type="ECO:0000313" key="17">
    <source>
        <dbReference type="EMBL" id="RVX39891.1"/>
    </source>
</evidence>
<keyword evidence="9" id="KW-0256">Endoplasmic reticulum</keyword>
<evidence type="ECO:0000256" key="14">
    <source>
        <dbReference type="SAM" id="Phobius"/>
    </source>
</evidence>
<keyword evidence="12 14" id="KW-0472">Membrane</keyword>
<evidence type="ECO:0000259" key="16">
    <source>
        <dbReference type="Pfam" id="PF04138"/>
    </source>
</evidence>
<evidence type="ECO:0000256" key="7">
    <source>
        <dbReference type="ARBA" id="ARBA00022679"/>
    </source>
</evidence>
<evidence type="ECO:0000256" key="10">
    <source>
        <dbReference type="ARBA" id="ARBA00022968"/>
    </source>
</evidence>
<protein>
    <recommendedName>
        <fullName evidence="5">dolichyl-phosphate beta-glucosyltransferase</fullName>
        <ecNumber evidence="5">2.4.1.117</ecNumber>
    </recommendedName>
</protein>
<feature type="transmembrane region" description="Helical" evidence="14">
    <location>
        <begin position="322"/>
        <end position="343"/>
    </location>
</feature>
<evidence type="ECO:0000256" key="6">
    <source>
        <dbReference type="ARBA" id="ARBA00022676"/>
    </source>
</evidence>
<dbReference type="Proteomes" id="UP000284824">
    <property type="component" value="Unassembled WGS sequence"/>
</dbReference>
<comment type="similarity">
    <text evidence="4">Belongs to the glycosyltransferase 2 family.</text>
</comment>
<evidence type="ECO:0000256" key="3">
    <source>
        <dbReference type="ARBA" id="ARBA00004922"/>
    </source>
</evidence>
<keyword evidence="7 17" id="KW-0808">Transferase</keyword>
<dbReference type="AlphaFoldDB" id="A0A438M2M2"/>
<dbReference type="InterPro" id="IPR001173">
    <property type="entry name" value="Glyco_trans_2-like"/>
</dbReference>
<dbReference type="PANTHER" id="PTHR10859">
    <property type="entry name" value="GLYCOSYL TRANSFERASE"/>
    <property type="match status" value="1"/>
</dbReference>
<dbReference type="GO" id="GO:0016020">
    <property type="term" value="C:membrane"/>
    <property type="evidence" value="ECO:0007669"/>
    <property type="project" value="UniProtKB-SubCell"/>
</dbReference>
<keyword evidence="11 14" id="KW-1133">Transmembrane helix</keyword>
<evidence type="ECO:0000256" key="12">
    <source>
        <dbReference type="ARBA" id="ARBA00023136"/>
    </source>
</evidence>
<evidence type="ECO:0000256" key="8">
    <source>
        <dbReference type="ARBA" id="ARBA00022692"/>
    </source>
</evidence>
<reference evidence="17 18" key="1">
    <citation type="submission" date="2019-01" db="EMBL/GenBank/DDBJ databases">
        <title>Sequencing the genomes of 1000 actinobacteria strains.</title>
        <authorList>
            <person name="Klenk H.-P."/>
        </authorList>
    </citation>
    <scope>NUCLEOTIDE SEQUENCE [LARGE SCALE GENOMIC DNA]</scope>
    <source>
        <strain evidence="17 18">DSM 43925</strain>
    </source>
</reference>